<dbReference type="AlphaFoldDB" id="A0A0A9EMN3"/>
<accession>A0A0A9EMN3</accession>
<organism evidence="1">
    <name type="scientific">Arundo donax</name>
    <name type="common">Giant reed</name>
    <name type="synonym">Donax arundinaceus</name>
    <dbReference type="NCBI Taxonomy" id="35708"/>
    <lineage>
        <taxon>Eukaryota</taxon>
        <taxon>Viridiplantae</taxon>
        <taxon>Streptophyta</taxon>
        <taxon>Embryophyta</taxon>
        <taxon>Tracheophyta</taxon>
        <taxon>Spermatophyta</taxon>
        <taxon>Magnoliopsida</taxon>
        <taxon>Liliopsida</taxon>
        <taxon>Poales</taxon>
        <taxon>Poaceae</taxon>
        <taxon>PACMAD clade</taxon>
        <taxon>Arundinoideae</taxon>
        <taxon>Arundineae</taxon>
        <taxon>Arundo</taxon>
    </lineage>
</organism>
<reference evidence="1" key="1">
    <citation type="submission" date="2014-09" db="EMBL/GenBank/DDBJ databases">
        <authorList>
            <person name="Magalhaes I.L.F."/>
            <person name="Oliveira U."/>
            <person name="Santos F.R."/>
            <person name="Vidigal T.H.D.A."/>
            <person name="Brescovit A.D."/>
            <person name="Santos A.J."/>
        </authorList>
    </citation>
    <scope>NUCLEOTIDE SEQUENCE</scope>
    <source>
        <tissue evidence="1">Shoot tissue taken approximately 20 cm above the soil surface</tissue>
    </source>
</reference>
<protein>
    <submittedName>
        <fullName evidence="1">Uncharacterized protein</fullName>
    </submittedName>
</protein>
<sequence>MCELPVVDVTPPCKTLPALSGIAKFPCSFTAAVPSLKLHLHAM</sequence>
<proteinExistence type="predicted"/>
<reference evidence="1" key="2">
    <citation type="journal article" date="2015" name="Data Brief">
        <title>Shoot transcriptome of the giant reed, Arundo donax.</title>
        <authorList>
            <person name="Barrero R.A."/>
            <person name="Guerrero F.D."/>
            <person name="Moolhuijzen P."/>
            <person name="Goolsby J.A."/>
            <person name="Tidwell J."/>
            <person name="Bellgard S.E."/>
            <person name="Bellgard M.I."/>
        </authorList>
    </citation>
    <scope>NUCLEOTIDE SEQUENCE</scope>
    <source>
        <tissue evidence="1">Shoot tissue taken approximately 20 cm above the soil surface</tissue>
    </source>
</reference>
<name>A0A0A9EMN3_ARUDO</name>
<evidence type="ECO:0000313" key="1">
    <source>
        <dbReference type="EMBL" id="JAE01377.1"/>
    </source>
</evidence>
<dbReference type="EMBL" id="GBRH01196519">
    <property type="protein sequence ID" value="JAE01377.1"/>
    <property type="molecule type" value="Transcribed_RNA"/>
</dbReference>